<dbReference type="AlphaFoldDB" id="A0A6L2PCA6"/>
<dbReference type="InterPro" id="IPR026983">
    <property type="entry name" value="DHC"/>
</dbReference>
<dbReference type="EMBL" id="BLKM01000111">
    <property type="protein sequence ID" value="GFG29080.1"/>
    <property type="molecule type" value="Genomic_DNA"/>
</dbReference>
<organism evidence="1 2">
    <name type="scientific">Coptotermes formosanus</name>
    <name type="common">Formosan subterranean termite</name>
    <dbReference type="NCBI Taxonomy" id="36987"/>
    <lineage>
        <taxon>Eukaryota</taxon>
        <taxon>Metazoa</taxon>
        <taxon>Ecdysozoa</taxon>
        <taxon>Arthropoda</taxon>
        <taxon>Hexapoda</taxon>
        <taxon>Insecta</taxon>
        <taxon>Pterygota</taxon>
        <taxon>Neoptera</taxon>
        <taxon>Polyneoptera</taxon>
        <taxon>Dictyoptera</taxon>
        <taxon>Blattodea</taxon>
        <taxon>Blattoidea</taxon>
        <taxon>Termitoidae</taxon>
        <taxon>Rhinotermitidae</taxon>
        <taxon>Coptotermes</taxon>
    </lineage>
</organism>
<proteinExistence type="predicted"/>
<sequence length="587" mass="68827">GNMIEPYPQYLLSDAKKKVAEKYLLKRKYQPLLDGIETEVRIDYEHSLRKAILHYMLLGLDERKCLKIESYPAEYPAIIIRAPVPWHCTFMASSQMLDHKLFIVNPILLCLRDLWEFHYSGMVIVSVHQLRKEFPPPLEAKTLETAVDNYCKESRNILLSRWLPQCAEIFLEMKSCWSHLVPVKAGESMKIIKSFFECVCSLMSMQIRQLVMKSLLHFLGLFAPYKGGNDFGEEFMDYKLNNTPLVTVYVKPVVGTCDLKFEPELHHIRGSVQRCFEKIIQVNQKLPRIDCLLFPEITTSDLWLHAVAAHEEEVCNIAMEALKSFDTNLKGPYSYLKMYQAYLHILNGEAESAMLKFMKTDPFPKLEDFTRRIEEYETLRDDICFLRRLIPLNFFCLDCNEMNDTLWKMVDDLRAYLVNYHVENSRTHNKKICDIFDEMLERASELPETTADLVELQNYLNECRDVTIYNLKEKIHTAGENVLFLMQNALLSPEDIHLNSRTFLWPKEMEAVLKLSEARLAHRRDIVEGVLRSKRTDFDAKLLLHQKELEIFKKKDAPILTKEEMEENVRTVEKILQVLQEYKKEAK</sequence>
<dbReference type="OrthoDB" id="6774293at2759"/>
<evidence type="ECO:0000313" key="2">
    <source>
        <dbReference type="Proteomes" id="UP000502823"/>
    </source>
</evidence>
<dbReference type="PANTHER" id="PTHR22878">
    <property type="entry name" value="DYNEIN HEAVY CHAIN 6, AXONEMAL-LIKE-RELATED"/>
    <property type="match status" value="1"/>
</dbReference>
<dbReference type="GO" id="GO:0051959">
    <property type="term" value="F:dynein light intermediate chain binding"/>
    <property type="evidence" value="ECO:0007669"/>
    <property type="project" value="InterPro"/>
</dbReference>
<dbReference type="GO" id="GO:0007018">
    <property type="term" value="P:microtubule-based movement"/>
    <property type="evidence" value="ECO:0007669"/>
    <property type="project" value="InterPro"/>
</dbReference>
<dbReference type="PANTHER" id="PTHR22878:SF71">
    <property type="entry name" value="DYNEIN, AXONEMAL, HEAVY CHAIN 3"/>
    <property type="match status" value="1"/>
</dbReference>
<keyword evidence="2" id="KW-1185">Reference proteome</keyword>
<dbReference type="GO" id="GO:0030286">
    <property type="term" value="C:dynein complex"/>
    <property type="evidence" value="ECO:0007669"/>
    <property type="project" value="InterPro"/>
</dbReference>
<dbReference type="Proteomes" id="UP000502823">
    <property type="component" value="Unassembled WGS sequence"/>
</dbReference>
<dbReference type="InParanoid" id="A0A6L2PCA6"/>
<accession>A0A6L2PCA6</accession>
<evidence type="ECO:0008006" key="3">
    <source>
        <dbReference type="Google" id="ProtNLM"/>
    </source>
</evidence>
<gene>
    <name evidence="1" type="ORF">Cfor_00250</name>
</gene>
<comment type="caution">
    <text evidence="1">The sequence shown here is derived from an EMBL/GenBank/DDBJ whole genome shotgun (WGS) entry which is preliminary data.</text>
</comment>
<dbReference type="GO" id="GO:0045505">
    <property type="term" value="F:dynein intermediate chain binding"/>
    <property type="evidence" value="ECO:0007669"/>
    <property type="project" value="InterPro"/>
</dbReference>
<name>A0A6L2PCA6_COPFO</name>
<protein>
    <recommendedName>
        <fullName evidence="3">Dynein heavy chain linker domain-containing protein</fullName>
    </recommendedName>
</protein>
<reference evidence="2" key="1">
    <citation type="submission" date="2020-01" db="EMBL/GenBank/DDBJ databases">
        <title>Draft genome sequence of the Termite Coptotermes fromosanus.</title>
        <authorList>
            <person name="Itakura S."/>
            <person name="Yosikawa Y."/>
            <person name="Umezawa K."/>
        </authorList>
    </citation>
    <scope>NUCLEOTIDE SEQUENCE [LARGE SCALE GENOMIC DNA]</scope>
</reference>
<feature type="non-terminal residue" evidence="1">
    <location>
        <position position="587"/>
    </location>
</feature>
<feature type="non-terminal residue" evidence="1">
    <location>
        <position position="1"/>
    </location>
</feature>
<evidence type="ECO:0000313" key="1">
    <source>
        <dbReference type="EMBL" id="GFG29080.1"/>
    </source>
</evidence>